<keyword evidence="2" id="KW-0349">Heme</keyword>
<dbReference type="InterPro" id="IPR036396">
    <property type="entry name" value="Cyt_P450_sf"/>
</dbReference>
<keyword evidence="2 3" id="KW-0560">Oxidoreductase</keyword>
<dbReference type="EMBL" id="JBHRZI010000017">
    <property type="protein sequence ID" value="MFC3894447.1"/>
    <property type="molecule type" value="Genomic_DNA"/>
</dbReference>
<dbReference type="Pfam" id="PF00067">
    <property type="entry name" value="p450"/>
    <property type="match status" value="1"/>
</dbReference>
<protein>
    <submittedName>
        <fullName evidence="3">Cytochrome P450</fullName>
        <ecNumber evidence="3">1.14.-.-</ecNumber>
    </submittedName>
</protein>
<dbReference type="Gene3D" id="1.10.630.10">
    <property type="entry name" value="Cytochrome P450"/>
    <property type="match status" value="1"/>
</dbReference>
<dbReference type="Proteomes" id="UP001595690">
    <property type="component" value="Unassembled WGS sequence"/>
</dbReference>
<dbReference type="EC" id="1.14.-.-" evidence="3"/>
<dbReference type="RefSeq" id="WP_382375819.1">
    <property type="nucleotide sequence ID" value="NZ_JBHRZI010000017.1"/>
</dbReference>
<dbReference type="PROSITE" id="PS00086">
    <property type="entry name" value="CYTOCHROME_P450"/>
    <property type="match status" value="1"/>
</dbReference>
<name>A0ABV8BXJ4_9PSEU</name>
<reference evidence="4" key="1">
    <citation type="journal article" date="2019" name="Int. J. Syst. Evol. Microbiol.">
        <title>The Global Catalogue of Microorganisms (GCM) 10K type strain sequencing project: providing services to taxonomists for standard genome sequencing and annotation.</title>
        <authorList>
            <consortium name="The Broad Institute Genomics Platform"/>
            <consortium name="The Broad Institute Genome Sequencing Center for Infectious Disease"/>
            <person name="Wu L."/>
            <person name="Ma J."/>
        </authorList>
    </citation>
    <scope>NUCLEOTIDE SEQUENCE [LARGE SCALE GENOMIC DNA]</scope>
    <source>
        <strain evidence="4">CGMCC 4.7405</strain>
    </source>
</reference>
<dbReference type="GO" id="GO:0016491">
    <property type="term" value="F:oxidoreductase activity"/>
    <property type="evidence" value="ECO:0007669"/>
    <property type="project" value="UniProtKB-KW"/>
</dbReference>
<proteinExistence type="inferred from homology"/>
<keyword evidence="4" id="KW-1185">Reference proteome</keyword>
<comment type="caution">
    <text evidence="3">The sequence shown here is derived from an EMBL/GenBank/DDBJ whole genome shotgun (WGS) entry which is preliminary data.</text>
</comment>
<dbReference type="CDD" id="cd11030">
    <property type="entry name" value="CYP105-like"/>
    <property type="match status" value="1"/>
</dbReference>
<dbReference type="PRINTS" id="PR00359">
    <property type="entry name" value="BP450"/>
</dbReference>
<keyword evidence="2" id="KW-0408">Iron</keyword>
<organism evidence="3 4">
    <name type="scientific">Lentzea rhizosphaerae</name>
    <dbReference type="NCBI Taxonomy" id="2041025"/>
    <lineage>
        <taxon>Bacteria</taxon>
        <taxon>Bacillati</taxon>
        <taxon>Actinomycetota</taxon>
        <taxon>Actinomycetes</taxon>
        <taxon>Pseudonocardiales</taxon>
        <taxon>Pseudonocardiaceae</taxon>
        <taxon>Lentzea</taxon>
    </lineage>
</organism>
<dbReference type="InterPro" id="IPR002397">
    <property type="entry name" value="Cyt_P450_B"/>
</dbReference>
<evidence type="ECO:0000256" key="1">
    <source>
        <dbReference type="ARBA" id="ARBA00010617"/>
    </source>
</evidence>
<sequence>MTEAAVCPVPHENRTHPLGAPAGFEEALGNGPVKMLWPNGVEAWVVSSYAGVRQVLSDSRFSANKEGAPEMRTEGEQVLGLPEPGNMNVMDGDEHLRLRRPLSRAFMVKRLNEMRPRIQEIVDQHFDEMERRGEPADLVSSVCLPVPSLVIAELLGVAPEHQELFQATSREMFGKNGSRAEYEAKAAELGEVLAKVVEEKKASGSTDDLIGLMVNDTDFEMDELLMLAIGLLAAGHETTSNFFGLFTLTLFENPDQLAVLKRDPSRADVIVEELLRYTIGKLGGAGLARRALEDVEVDGVTIRAGDWVTVSSHANLDEQLCPHAGELDLERRAVPHLGFGFGPHQCLGANLARAELQILLRTLFTRFPDVRPAIPVAEMAFREDMITYGAAAIPVVWS</sequence>
<dbReference type="InterPro" id="IPR001128">
    <property type="entry name" value="Cyt_P450"/>
</dbReference>
<keyword evidence="2" id="KW-0479">Metal-binding</keyword>
<accession>A0ABV8BXJ4</accession>
<keyword evidence="2" id="KW-0503">Monooxygenase</keyword>
<dbReference type="SUPFAM" id="SSF48264">
    <property type="entry name" value="Cytochrome P450"/>
    <property type="match status" value="1"/>
</dbReference>
<dbReference type="PANTHER" id="PTHR46696">
    <property type="entry name" value="P450, PUTATIVE (EUROFUNG)-RELATED"/>
    <property type="match status" value="1"/>
</dbReference>
<dbReference type="PANTHER" id="PTHR46696:SF1">
    <property type="entry name" value="CYTOCHROME P450 YJIB-RELATED"/>
    <property type="match status" value="1"/>
</dbReference>
<gene>
    <name evidence="3" type="ORF">ACFOWZ_23445</name>
</gene>
<evidence type="ECO:0000313" key="3">
    <source>
        <dbReference type="EMBL" id="MFC3894447.1"/>
    </source>
</evidence>
<comment type="similarity">
    <text evidence="1 2">Belongs to the cytochrome P450 family.</text>
</comment>
<evidence type="ECO:0000256" key="2">
    <source>
        <dbReference type="RuleBase" id="RU000461"/>
    </source>
</evidence>
<evidence type="ECO:0000313" key="4">
    <source>
        <dbReference type="Proteomes" id="UP001595690"/>
    </source>
</evidence>
<dbReference type="InterPro" id="IPR017972">
    <property type="entry name" value="Cyt_P450_CS"/>
</dbReference>